<dbReference type="PANTHER" id="PTHR42776">
    <property type="entry name" value="SERINE PEPTIDASE S9 FAMILY MEMBER"/>
    <property type="match status" value="1"/>
</dbReference>
<reference evidence="4" key="1">
    <citation type="submission" date="2024-06" db="EMBL/GenBank/DDBJ databases">
        <title>Streptomyces sp. strain HUAS MG91 genome sequences.</title>
        <authorList>
            <person name="Mo P."/>
        </authorList>
    </citation>
    <scope>NUCLEOTIDE SEQUENCE</scope>
    <source>
        <strain evidence="4">HUAS MG91</strain>
    </source>
</reference>
<dbReference type="Gene3D" id="3.40.50.1820">
    <property type="entry name" value="alpha/beta hydrolase"/>
    <property type="match status" value="1"/>
</dbReference>
<dbReference type="InterPro" id="IPR011042">
    <property type="entry name" value="6-blade_b-propeller_TolB-like"/>
</dbReference>
<evidence type="ECO:0000256" key="2">
    <source>
        <dbReference type="SAM" id="MobiDB-lite"/>
    </source>
</evidence>
<dbReference type="AlphaFoldDB" id="A0AAU8J1T9"/>
<dbReference type="GO" id="GO:0004252">
    <property type="term" value="F:serine-type endopeptidase activity"/>
    <property type="evidence" value="ECO:0007669"/>
    <property type="project" value="TreeGrafter"/>
</dbReference>
<protein>
    <submittedName>
        <fullName evidence="4">Alpha/beta fold hydrolase</fullName>
    </submittedName>
</protein>
<dbReference type="GO" id="GO:0006508">
    <property type="term" value="P:proteolysis"/>
    <property type="evidence" value="ECO:0007669"/>
    <property type="project" value="InterPro"/>
</dbReference>
<dbReference type="RefSeq" id="WP_353945822.1">
    <property type="nucleotide sequence ID" value="NZ_CP159534.1"/>
</dbReference>
<dbReference type="InterPro" id="IPR001375">
    <property type="entry name" value="Peptidase_S9_cat"/>
</dbReference>
<dbReference type="Pfam" id="PF00326">
    <property type="entry name" value="Peptidase_S9"/>
    <property type="match status" value="1"/>
</dbReference>
<sequence>MHRPAPSPAPERPAAATVRRVLEAVLGLDHPLEARPSPDGRRVAVTVGGPGGTHVHLVDTDGRAAGGSRAGQLPRWLPDSRTLLLVTEPEPGTAALPALILWDTVDGRTKTLTSIPGETEDLLVADDGSEVLLLVADDGAERDGMHLGLPVRLGPDPAPESFRPDAGRRRLLHGTLPAHPETVVLREAGPTGLTVWNVAWRGGTHAVATASRENLPSGYYRARLVHLDLTDGSARTLYTPQGQLAAPALTPDGRRALVVEGISIVAGRPVLVDIGDGTVTRATAAEDATWLLPDPDAPDRLLLAGWAGTGSRIARVRLDPGADGGAEVTTVWQDQAVLGGPAFQPALALSADGSLAAAVLDAPGRPPQAVVAPTAGPDAWSWRPVTALNPDAAARAALAPVRTRETFWTSADGRPVHGLLLDAPDAPAPGGDRSGLRPLAVLVHGGPSWQWSAGHAPGDVLGLAPALAAAGWLVLLPNVRGSSGYGLDHALGVFGDFGRGDLDDLLTGVAAVVGRGEAAPGRAAVLGHSYGGFLTAVAAAHSDVFRAAVVVSAPTDWLSFAHTSNIGGGYEHTYGVGDARTPEGRAALVANSPVFRPAPDIPVLVLHGERDRVTPVSQAHELYRSWSRDGTAPVELHVYPGEGHEFTDPAHLLDAAARAEAWLARHVVGEDAAHPPKDRTP</sequence>
<dbReference type="EMBL" id="CP159534">
    <property type="protein sequence ID" value="XCJ74378.1"/>
    <property type="molecule type" value="Genomic_DNA"/>
</dbReference>
<keyword evidence="1 4" id="KW-0378">Hydrolase</keyword>
<evidence type="ECO:0000313" key="4">
    <source>
        <dbReference type="EMBL" id="XCJ74378.1"/>
    </source>
</evidence>
<feature type="region of interest" description="Disordered" evidence="2">
    <location>
        <begin position="47"/>
        <end position="72"/>
    </location>
</feature>
<gene>
    <name evidence="4" type="ORF">ABII15_32360</name>
</gene>
<dbReference type="PANTHER" id="PTHR42776:SF27">
    <property type="entry name" value="DIPEPTIDYL PEPTIDASE FAMILY MEMBER 6"/>
    <property type="match status" value="1"/>
</dbReference>
<dbReference type="InterPro" id="IPR029058">
    <property type="entry name" value="AB_hydrolase_fold"/>
</dbReference>
<evidence type="ECO:0000256" key="1">
    <source>
        <dbReference type="ARBA" id="ARBA00022801"/>
    </source>
</evidence>
<evidence type="ECO:0000259" key="3">
    <source>
        <dbReference type="Pfam" id="PF00326"/>
    </source>
</evidence>
<dbReference type="SUPFAM" id="SSF82171">
    <property type="entry name" value="DPP6 N-terminal domain-like"/>
    <property type="match status" value="1"/>
</dbReference>
<name>A0AAU8J1T9_9ACTN</name>
<dbReference type="KEGG" id="stac:ABII15_32360"/>
<dbReference type="SUPFAM" id="SSF53474">
    <property type="entry name" value="alpha/beta-Hydrolases"/>
    <property type="match status" value="1"/>
</dbReference>
<proteinExistence type="predicted"/>
<dbReference type="Gene3D" id="2.120.10.30">
    <property type="entry name" value="TolB, C-terminal domain"/>
    <property type="match status" value="1"/>
</dbReference>
<feature type="domain" description="Peptidase S9 prolyl oligopeptidase catalytic" evidence="3">
    <location>
        <begin position="467"/>
        <end position="667"/>
    </location>
</feature>
<organism evidence="4">
    <name type="scientific">Streptomyces tabacisoli</name>
    <dbReference type="NCBI Taxonomy" id="3156398"/>
    <lineage>
        <taxon>Bacteria</taxon>
        <taxon>Bacillati</taxon>
        <taxon>Actinomycetota</taxon>
        <taxon>Actinomycetes</taxon>
        <taxon>Kitasatosporales</taxon>
        <taxon>Streptomycetaceae</taxon>
        <taxon>Streptomyces</taxon>
    </lineage>
</organism>
<accession>A0AAU8J1T9</accession>